<evidence type="ECO:0000256" key="6">
    <source>
        <dbReference type="RuleBase" id="RU000682"/>
    </source>
</evidence>
<feature type="domain" description="Homeobox" evidence="8">
    <location>
        <begin position="44"/>
        <end position="104"/>
    </location>
</feature>
<dbReference type="PROSITE" id="PS00027">
    <property type="entry name" value="HOMEOBOX_1"/>
    <property type="match status" value="1"/>
</dbReference>
<dbReference type="OrthoDB" id="6159439at2759"/>
<dbReference type="Pfam" id="PF00046">
    <property type="entry name" value="Homeodomain"/>
    <property type="match status" value="1"/>
</dbReference>
<keyword evidence="2 5" id="KW-0238">DNA-binding</keyword>
<comment type="subcellular location">
    <subcellularLocation>
        <location evidence="1 5 6">Nucleus</location>
    </subcellularLocation>
</comment>
<dbReference type="GO" id="GO:0000978">
    <property type="term" value="F:RNA polymerase II cis-regulatory region sequence-specific DNA binding"/>
    <property type="evidence" value="ECO:0007669"/>
    <property type="project" value="TreeGrafter"/>
</dbReference>
<dbReference type="SMART" id="SM00389">
    <property type="entry name" value="HOX"/>
    <property type="match status" value="1"/>
</dbReference>
<keyword evidence="10" id="KW-1185">Reference proteome</keyword>
<dbReference type="InterPro" id="IPR050394">
    <property type="entry name" value="Homeobox_NK-like"/>
</dbReference>
<organism evidence="9 10">
    <name type="scientific">Diatraea saccharalis</name>
    <name type="common">sugarcane borer</name>
    <dbReference type="NCBI Taxonomy" id="40085"/>
    <lineage>
        <taxon>Eukaryota</taxon>
        <taxon>Metazoa</taxon>
        <taxon>Ecdysozoa</taxon>
        <taxon>Arthropoda</taxon>
        <taxon>Hexapoda</taxon>
        <taxon>Insecta</taxon>
        <taxon>Pterygota</taxon>
        <taxon>Neoptera</taxon>
        <taxon>Endopterygota</taxon>
        <taxon>Lepidoptera</taxon>
        <taxon>Glossata</taxon>
        <taxon>Ditrysia</taxon>
        <taxon>Pyraloidea</taxon>
        <taxon>Crambidae</taxon>
        <taxon>Crambinae</taxon>
        <taxon>Diatraea</taxon>
    </lineage>
</organism>
<dbReference type="EMBL" id="OU893348">
    <property type="protein sequence ID" value="CAG9787281.1"/>
    <property type="molecule type" value="Genomic_DNA"/>
</dbReference>
<dbReference type="GO" id="GO:0030154">
    <property type="term" value="P:cell differentiation"/>
    <property type="evidence" value="ECO:0007669"/>
    <property type="project" value="TreeGrafter"/>
</dbReference>
<dbReference type="SUPFAM" id="SSF46689">
    <property type="entry name" value="Homeodomain-like"/>
    <property type="match status" value="1"/>
</dbReference>
<evidence type="ECO:0000313" key="10">
    <source>
        <dbReference type="Proteomes" id="UP001153714"/>
    </source>
</evidence>
<proteinExistence type="predicted"/>
<dbReference type="InterPro" id="IPR017970">
    <property type="entry name" value="Homeobox_CS"/>
</dbReference>
<evidence type="ECO:0000256" key="2">
    <source>
        <dbReference type="ARBA" id="ARBA00023125"/>
    </source>
</evidence>
<keyword evidence="3 5" id="KW-0371">Homeobox</keyword>
<dbReference type="AlphaFoldDB" id="A0A9N9WDB6"/>
<feature type="DNA-binding region" description="Homeobox" evidence="5">
    <location>
        <begin position="46"/>
        <end position="105"/>
    </location>
</feature>
<gene>
    <name evidence="9" type="ORF">DIATSA_LOCUS5173</name>
</gene>
<dbReference type="PANTHER" id="PTHR24340">
    <property type="entry name" value="HOMEOBOX PROTEIN NKX"/>
    <property type="match status" value="1"/>
</dbReference>
<evidence type="ECO:0000256" key="1">
    <source>
        <dbReference type="ARBA" id="ARBA00004123"/>
    </source>
</evidence>
<dbReference type="InterPro" id="IPR009057">
    <property type="entry name" value="Homeodomain-like_sf"/>
</dbReference>
<evidence type="ECO:0000256" key="3">
    <source>
        <dbReference type="ARBA" id="ARBA00023155"/>
    </source>
</evidence>
<reference evidence="9" key="2">
    <citation type="submission" date="2022-10" db="EMBL/GenBank/DDBJ databases">
        <authorList>
            <consortium name="ENA_rothamsted_submissions"/>
            <consortium name="culmorum"/>
            <person name="King R."/>
        </authorList>
    </citation>
    <scope>NUCLEOTIDE SEQUENCE</scope>
</reference>
<reference evidence="9" key="1">
    <citation type="submission" date="2021-12" db="EMBL/GenBank/DDBJ databases">
        <authorList>
            <person name="King R."/>
        </authorList>
    </citation>
    <scope>NUCLEOTIDE SEQUENCE</scope>
</reference>
<evidence type="ECO:0000256" key="5">
    <source>
        <dbReference type="PROSITE-ProRule" id="PRU00108"/>
    </source>
</evidence>
<evidence type="ECO:0000313" key="9">
    <source>
        <dbReference type="EMBL" id="CAG9787281.1"/>
    </source>
</evidence>
<keyword evidence="4 5" id="KW-0539">Nucleus</keyword>
<evidence type="ECO:0000256" key="7">
    <source>
        <dbReference type="SAM" id="MobiDB-lite"/>
    </source>
</evidence>
<dbReference type="CDD" id="cd00086">
    <property type="entry name" value="homeodomain"/>
    <property type="match status" value="1"/>
</dbReference>
<dbReference type="Proteomes" id="UP001153714">
    <property type="component" value="Chromosome 17"/>
</dbReference>
<dbReference type="PROSITE" id="PS50071">
    <property type="entry name" value="HOMEOBOX_2"/>
    <property type="match status" value="1"/>
</dbReference>
<accession>A0A9N9WDB6</accession>
<dbReference type="GO" id="GO:0005634">
    <property type="term" value="C:nucleus"/>
    <property type="evidence" value="ECO:0007669"/>
    <property type="project" value="UniProtKB-SubCell"/>
</dbReference>
<sequence>MVTSLTPLSNTNEMTSGWENQPFAGTWPEDNKVIEIKRPIQKKSKRWQGRTTFTTDQILAMEYFYSKKRFINVKERQQLSYSLNLTPKNIKLWFQNRRMKEKKFKGDSYSDCMSNETSASSIINEVGNNSEVLPPPAYRTTATENSPQCVTSTVNCPKVVDDENQNQNNSKSTQPLLMLLQNFCKTIQPPFDNE</sequence>
<feature type="compositionally biased region" description="Polar residues" evidence="7">
    <location>
        <begin position="1"/>
        <end position="19"/>
    </location>
</feature>
<dbReference type="InterPro" id="IPR001356">
    <property type="entry name" value="HD"/>
</dbReference>
<feature type="region of interest" description="Disordered" evidence="7">
    <location>
        <begin position="1"/>
        <end position="26"/>
    </location>
</feature>
<evidence type="ECO:0000256" key="4">
    <source>
        <dbReference type="ARBA" id="ARBA00023242"/>
    </source>
</evidence>
<evidence type="ECO:0000259" key="8">
    <source>
        <dbReference type="PROSITE" id="PS50071"/>
    </source>
</evidence>
<protein>
    <recommendedName>
        <fullName evidence="8">Homeobox domain-containing protein</fullName>
    </recommendedName>
</protein>
<name>A0A9N9WDB6_9NEOP</name>
<dbReference type="Gene3D" id="1.10.10.60">
    <property type="entry name" value="Homeodomain-like"/>
    <property type="match status" value="1"/>
</dbReference>
<dbReference type="GO" id="GO:0000981">
    <property type="term" value="F:DNA-binding transcription factor activity, RNA polymerase II-specific"/>
    <property type="evidence" value="ECO:0007669"/>
    <property type="project" value="InterPro"/>
</dbReference>